<evidence type="ECO:0000313" key="2">
    <source>
        <dbReference type="EMBL" id="MPN27099.1"/>
    </source>
</evidence>
<gene>
    <name evidence="2" type="ORF">SDC9_174526</name>
</gene>
<dbReference type="Pfam" id="PF03061">
    <property type="entry name" value="4HBT"/>
    <property type="match status" value="1"/>
</dbReference>
<evidence type="ECO:0000259" key="1">
    <source>
        <dbReference type="Pfam" id="PF03061"/>
    </source>
</evidence>
<dbReference type="SUPFAM" id="SSF54637">
    <property type="entry name" value="Thioesterase/thiol ester dehydrase-isomerase"/>
    <property type="match status" value="1"/>
</dbReference>
<accession>A0A645GMJ1</accession>
<feature type="domain" description="Thioesterase" evidence="1">
    <location>
        <begin position="4"/>
        <end position="61"/>
    </location>
</feature>
<dbReference type="CDD" id="cd03443">
    <property type="entry name" value="PaaI_thioesterase"/>
    <property type="match status" value="1"/>
</dbReference>
<sequence length="90" mass="10208">MVSGVALRTLKLRIVTIEVTTDYFKTVSLADRLTAEAKLVHEGNKILHADINVCNQDELLVARGKVIYYVRGEDSEDNYDLETFKSKNTF</sequence>
<name>A0A645GMJ1_9ZZZZ</name>
<comment type="caution">
    <text evidence="2">The sequence shown here is derived from an EMBL/GenBank/DDBJ whole genome shotgun (WGS) entry which is preliminary data.</text>
</comment>
<dbReference type="EMBL" id="VSSQ01076868">
    <property type="protein sequence ID" value="MPN27099.1"/>
    <property type="molecule type" value="Genomic_DNA"/>
</dbReference>
<dbReference type="InterPro" id="IPR029069">
    <property type="entry name" value="HotDog_dom_sf"/>
</dbReference>
<protein>
    <recommendedName>
        <fullName evidence="1">Thioesterase domain-containing protein</fullName>
    </recommendedName>
</protein>
<dbReference type="InterPro" id="IPR006683">
    <property type="entry name" value="Thioestr_dom"/>
</dbReference>
<dbReference type="AlphaFoldDB" id="A0A645GMJ1"/>
<organism evidence="2">
    <name type="scientific">bioreactor metagenome</name>
    <dbReference type="NCBI Taxonomy" id="1076179"/>
    <lineage>
        <taxon>unclassified sequences</taxon>
        <taxon>metagenomes</taxon>
        <taxon>ecological metagenomes</taxon>
    </lineage>
</organism>
<reference evidence="2" key="1">
    <citation type="submission" date="2019-08" db="EMBL/GenBank/DDBJ databases">
        <authorList>
            <person name="Kucharzyk K."/>
            <person name="Murdoch R.W."/>
            <person name="Higgins S."/>
            <person name="Loffler F."/>
        </authorList>
    </citation>
    <scope>NUCLEOTIDE SEQUENCE</scope>
</reference>
<proteinExistence type="predicted"/>
<dbReference type="Gene3D" id="3.10.129.10">
    <property type="entry name" value="Hotdog Thioesterase"/>
    <property type="match status" value="1"/>
</dbReference>